<evidence type="ECO:0000256" key="3">
    <source>
        <dbReference type="ARBA" id="ARBA00022475"/>
    </source>
</evidence>
<dbReference type="Gene3D" id="3.30.240.20">
    <property type="entry name" value="bsu07140 like domains"/>
    <property type="match status" value="2"/>
</dbReference>
<dbReference type="Pfam" id="PF04239">
    <property type="entry name" value="DUF421"/>
    <property type="match status" value="1"/>
</dbReference>
<dbReference type="AlphaFoldDB" id="A0A8J7W514"/>
<proteinExistence type="inferred from homology"/>
<feature type="transmembrane region" description="Helical" evidence="7">
    <location>
        <begin position="55"/>
        <end position="76"/>
    </location>
</feature>
<keyword evidence="6 7" id="KW-0472">Membrane</keyword>
<feature type="domain" description="YetF C-terminal" evidence="8">
    <location>
        <begin position="79"/>
        <end position="211"/>
    </location>
</feature>
<dbReference type="InterPro" id="IPR007353">
    <property type="entry name" value="DUF421"/>
</dbReference>
<evidence type="ECO:0000259" key="8">
    <source>
        <dbReference type="Pfam" id="PF04239"/>
    </source>
</evidence>
<keyword evidence="4 7" id="KW-0812">Transmembrane</keyword>
<name>A0A8J7W514_9FIRM</name>
<evidence type="ECO:0000256" key="5">
    <source>
        <dbReference type="ARBA" id="ARBA00022989"/>
    </source>
</evidence>
<protein>
    <submittedName>
        <fullName evidence="9">DUF421 domain-containing protein</fullName>
    </submittedName>
</protein>
<dbReference type="RefSeq" id="WP_227020543.1">
    <property type="nucleotide sequence ID" value="NZ_JAGSND010000028.1"/>
</dbReference>
<dbReference type="GO" id="GO:0005886">
    <property type="term" value="C:plasma membrane"/>
    <property type="evidence" value="ECO:0007669"/>
    <property type="project" value="UniProtKB-SubCell"/>
</dbReference>
<comment type="similarity">
    <text evidence="2">Belongs to the UPF0702 family.</text>
</comment>
<organism evidence="9 10">
    <name type="scientific">Sinanaerobacter chloroacetimidivorans</name>
    <dbReference type="NCBI Taxonomy" id="2818044"/>
    <lineage>
        <taxon>Bacteria</taxon>
        <taxon>Bacillati</taxon>
        <taxon>Bacillota</taxon>
        <taxon>Clostridia</taxon>
        <taxon>Peptostreptococcales</taxon>
        <taxon>Anaerovoracaceae</taxon>
        <taxon>Sinanaerobacter</taxon>
    </lineage>
</organism>
<sequence length="236" mass="26773">MLIILIRTIILYMAVLFVIRIMGKAELSKLDPFQMVILFMIAELAAIPIESSDVSVLNGVTAIVTLLFLEVLLSFISTKSHKVSDFLSGKPSILIDHGSVNTEELKNLRITIDDLMEQLRLKNYPSVSDVDFAVLESNGDLSVIPKPEKAPPTLDDLDVDTKSRLMPMVLISDGTLYRGNLERLQKDENYLKNELEKMHIHDYSQVFMCFYDENGKIHVYPRGKKSMESEKEANQH</sequence>
<evidence type="ECO:0000313" key="9">
    <source>
        <dbReference type="EMBL" id="MBR0600426.1"/>
    </source>
</evidence>
<reference evidence="9" key="2">
    <citation type="submission" date="2021-04" db="EMBL/GenBank/DDBJ databases">
        <authorList>
            <person name="Liu J."/>
        </authorList>
    </citation>
    <scope>NUCLEOTIDE SEQUENCE</scope>
    <source>
        <strain evidence="9">BAD-6</strain>
    </source>
</reference>
<accession>A0A8J7W514</accession>
<dbReference type="PANTHER" id="PTHR34582">
    <property type="entry name" value="UPF0702 TRANSMEMBRANE PROTEIN YCAP"/>
    <property type="match status" value="1"/>
</dbReference>
<dbReference type="EMBL" id="JAGSND010000028">
    <property type="protein sequence ID" value="MBR0600426.1"/>
    <property type="molecule type" value="Genomic_DNA"/>
</dbReference>
<keyword evidence="5 7" id="KW-1133">Transmembrane helix</keyword>
<gene>
    <name evidence="9" type="ORF">KCX82_21385</name>
</gene>
<dbReference type="PANTHER" id="PTHR34582:SF6">
    <property type="entry name" value="UPF0702 TRANSMEMBRANE PROTEIN YCAP"/>
    <property type="match status" value="1"/>
</dbReference>
<evidence type="ECO:0000313" key="10">
    <source>
        <dbReference type="Proteomes" id="UP000675664"/>
    </source>
</evidence>
<evidence type="ECO:0000256" key="6">
    <source>
        <dbReference type="ARBA" id="ARBA00023136"/>
    </source>
</evidence>
<feature type="transmembrane region" description="Helical" evidence="7">
    <location>
        <begin position="30"/>
        <end position="49"/>
    </location>
</feature>
<evidence type="ECO:0000256" key="1">
    <source>
        <dbReference type="ARBA" id="ARBA00004651"/>
    </source>
</evidence>
<comment type="caution">
    <text evidence="9">The sequence shown here is derived from an EMBL/GenBank/DDBJ whole genome shotgun (WGS) entry which is preliminary data.</text>
</comment>
<keyword evidence="3" id="KW-1003">Cell membrane</keyword>
<keyword evidence="10" id="KW-1185">Reference proteome</keyword>
<reference evidence="9" key="1">
    <citation type="submission" date="2021-04" db="EMBL/GenBank/DDBJ databases">
        <title>Sinoanaerobacter chloroacetimidivorans sp. nov., an obligate anaerobic bacterium isolated from anaerobic sludge.</title>
        <authorList>
            <person name="Bao Y."/>
        </authorList>
    </citation>
    <scope>NUCLEOTIDE SEQUENCE</scope>
    <source>
        <strain evidence="9">BAD-6</strain>
    </source>
</reference>
<dbReference type="InterPro" id="IPR023090">
    <property type="entry name" value="UPF0702_alpha/beta_dom_sf"/>
</dbReference>
<evidence type="ECO:0000256" key="4">
    <source>
        <dbReference type="ARBA" id="ARBA00022692"/>
    </source>
</evidence>
<dbReference type="Proteomes" id="UP000675664">
    <property type="component" value="Unassembled WGS sequence"/>
</dbReference>
<evidence type="ECO:0000256" key="7">
    <source>
        <dbReference type="SAM" id="Phobius"/>
    </source>
</evidence>
<evidence type="ECO:0000256" key="2">
    <source>
        <dbReference type="ARBA" id="ARBA00006448"/>
    </source>
</evidence>
<feature type="transmembrane region" description="Helical" evidence="7">
    <location>
        <begin position="6"/>
        <end position="23"/>
    </location>
</feature>
<comment type="subcellular location">
    <subcellularLocation>
        <location evidence="1">Cell membrane</location>
        <topology evidence="1">Multi-pass membrane protein</topology>
    </subcellularLocation>
</comment>